<reference evidence="1 3" key="1">
    <citation type="submission" date="2016-11" db="EMBL/GenBank/DDBJ databases">
        <authorList>
            <person name="Jaros S."/>
            <person name="Januszkiewicz K."/>
            <person name="Wedrychowicz H."/>
        </authorList>
    </citation>
    <scope>NUCLEOTIDE SEQUENCE [LARGE SCALE GENOMIC DNA]</scope>
    <source>
        <strain evidence="1 3">DSM 784</strain>
    </source>
</reference>
<protein>
    <submittedName>
        <fullName evidence="1">Uncharacterized protein</fullName>
    </submittedName>
</protein>
<accession>A0A1K1T3B2</accession>
<dbReference type="OrthoDB" id="1448313at2"/>
<sequence>MKIIVNYNFNMVKYCDNDVLVFFGGRRLEKLHYKWQLFDLHENTIAEIRLKPYFFSFSPDEEFRISFSDNNDTYNLFMYYKTKKAPHYEIDFNNDTYEIIVHKGNKVSFFKNQLQFAYYIKQAITFGEADRLQVVADDDTNISFLCMLIYVTICTTETNDGTINFNLGNLSREMKAFDTQWKPKLNFSN</sequence>
<dbReference type="EMBL" id="CP140154">
    <property type="protein sequence ID" value="WQG90758.1"/>
    <property type="molecule type" value="Genomic_DNA"/>
</dbReference>
<evidence type="ECO:0000313" key="3">
    <source>
        <dbReference type="Proteomes" id="UP000183788"/>
    </source>
</evidence>
<name>A0A1K1T3B2_9BACT</name>
<dbReference type="AlphaFoldDB" id="A0A1K1T3B2"/>
<dbReference type="RefSeq" id="WP_072366749.1">
    <property type="nucleotide sequence ID" value="NZ_CP139972.1"/>
</dbReference>
<keyword evidence="4" id="KW-1185">Reference proteome</keyword>
<dbReference type="Proteomes" id="UP000183788">
    <property type="component" value="Unassembled WGS sequence"/>
</dbReference>
<dbReference type="STRING" id="1004.SAMN05661012_06721"/>
<evidence type="ECO:0000313" key="1">
    <source>
        <dbReference type="EMBL" id="SFW91064.1"/>
    </source>
</evidence>
<proteinExistence type="predicted"/>
<organism evidence="1 3">
    <name type="scientific">Chitinophaga sancti</name>
    <dbReference type="NCBI Taxonomy" id="1004"/>
    <lineage>
        <taxon>Bacteria</taxon>
        <taxon>Pseudomonadati</taxon>
        <taxon>Bacteroidota</taxon>
        <taxon>Chitinophagia</taxon>
        <taxon>Chitinophagales</taxon>
        <taxon>Chitinophagaceae</taxon>
        <taxon>Chitinophaga</taxon>
    </lineage>
</organism>
<evidence type="ECO:0000313" key="2">
    <source>
        <dbReference type="EMBL" id="WQG90758.1"/>
    </source>
</evidence>
<dbReference type="EMBL" id="FPIZ01000061">
    <property type="protein sequence ID" value="SFW91064.1"/>
    <property type="molecule type" value="Genomic_DNA"/>
</dbReference>
<gene>
    <name evidence="1" type="ORF">SAMN05661012_06721</name>
    <name evidence="2" type="ORF">SR876_04560</name>
</gene>
<evidence type="ECO:0000313" key="4">
    <source>
        <dbReference type="Proteomes" id="UP001326715"/>
    </source>
</evidence>
<reference evidence="2 4" key="2">
    <citation type="submission" date="2023-11" db="EMBL/GenBank/DDBJ databases">
        <title>MicrobeMod: A computational toolkit for identifying prokaryotic methylation and restriction-modification with nanopore sequencing.</title>
        <authorList>
            <person name="Crits-Christoph A."/>
            <person name="Kang S.C."/>
            <person name="Lee H."/>
            <person name="Ostrov N."/>
        </authorList>
    </citation>
    <scope>NUCLEOTIDE SEQUENCE [LARGE SCALE GENOMIC DNA]</scope>
    <source>
        <strain evidence="2 4">ATCC 23090</strain>
    </source>
</reference>
<dbReference type="Proteomes" id="UP001326715">
    <property type="component" value="Chromosome"/>
</dbReference>